<organism evidence="3 4">
    <name type="scientific">Capsicum annuum</name>
    <name type="common">Capsicum pepper</name>
    <dbReference type="NCBI Taxonomy" id="4072"/>
    <lineage>
        <taxon>Eukaryota</taxon>
        <taxon>Viridiplantae</taxon>
        <taxon>Streptophyta</taxon>
        <taxon>Embryophyta</taxon>
        <taxon>Tracheophyta</taxon>
        <taxon>Spermatophyta</taxon>
        <taxon>Magnoliopsida</taxon>
        <taxon>eudicotyledons</taxon>
        <taxon>Gunneridae</taxon>
        <taxon>Pentapetalae</taxon>
        <taxon>asterids</taxon>
        <taxon>lamiids</taxon>
        <taxon>Solanales</taxon>
        <taxon>Solanaceae</taxon>
        <taxon>Solanoideae</taxon>
        <taxon>Capsiceae</taxon>
        <taxon>Capsicum</taxon>
    </lineage>
</organism>
<accession>A0A2G2Z9T4</accession>
<dbReference type="GO" id="GO:0003723">
    <property type="term" value="F:RNA binding"/>
    <property type="evidence" value="ECO:0007669"/>
    <property type="project" value="InterPro"/>
</dbReference>
<feature type="repeat" description="PPR" evidence="2">
    <location>
        <begin position="73"/>
        <end position="107"/>
    </location>
</feature>
<reference evidence="3 4" key="2">
    <citation type="journal article" date="2017" name="Genome Biol.">
        <title>New reference genome sequences of hot pepper reveal the massive evolution of plant disease-resistance genes by retroduplication.</title>
        <authorList>
            <person name="Kim S."/>
            <person name="Park J."/>
            <person name="Yeom S.I."/>
            <person name="Kim Y.M."/>
            <person name="Seo E."/>
            <person name="Kim K.T."/>
            <person name="Kim M.S."/>
            <person name="Lee J.M."/>
            <person name="Cheong K."/>
            <person name="Shin H.S."/>
            <person name="Kim S.B."/>
            <person name="Han K."/>
            <person name="Lee J."/>
            <person name="Park M."/>
            <person name="Lee H.A."/>
            <person name="Lee H.Y."/>
            <person name="Lee Y."/>
            <person name="Oh S."/>
            <person name="Lee J.H."/>
            <person name="Choi E."/>
            <person name="Choi E."/>
            <person name="Lee S.E."/>
            <person name="Jeon J."/>
            <person name="Kim H."/>
            <person name="Choi G."/>
            <person name="Song H."/>
            <person name="Lee J."/>
            <person name="Lee S.C."/>
            <person name="Kwon J.K."/>
            <person name="Lee H.Y."/>
            <person name="Koo N."/>
            <person name="Hong Y."/>
            <person name="Kim R.W."/>
            <person name="Kang W.H."/>
            <person name="Huh J.H."/>
            <person name="Kang B.C."/>
            <person name="Yang T.J."/>
            <person name="Lee Y.H."/>
            <person name="Bennetzen J.L."/>
            <person name="Choi D."/>
        </authorList>
    </citation>
    <scope>NUCLEOTIDE SEQUENCE [LARGE SCALE GENOMIC DNA]</scope>
    <source>
        <strain evidence="4">cv. CM334</strain>
    </source>
</reference>
<dbReference type="PANTHER" id="PTHR47926">
    <property type="entry name" value="PENTATRICOPEPTIDE REPEAT-CONTAINING PROTEIN"/>
    <property type="match status" value="1"/>
</dbReference>
<gene>
    <name evidence="3" type="ORF">T459_16766</name>
</gene>
<keyword evidence="4" id="KW-1185">Reference proteome</keyword>
<dbReference type="Gramene" id="PHT78714">
    <property type="protein sequence ID" value="PHT78714"/>
    <property type="gene ID" value="T459_16766"/>
</dbReference>
<dbReference type="PROSITE" id="PS51375">
    <property type="entry name" value="PPR"/>
    <property type="match status" value="3"/>
</dbReference>
<comment type="caution">
    <text evidence="3">The sequence shown here is derived from an EMBL/GenBank/DDBJ whole genome shotgun (WGS) entry which is preliminary data.</text>
</comment>
<dbReference type="NCBIfam" id="TIGR00756">
    <property type="entry name" value="PPR"/>
    <property type="match status" value="4"/>
</dbReference>
<dbReference type="InterPro" id="IPR011990">
    <property type="entry name" value="TPR-like_helical_dom_sf"/>
</dbReference>
<evidence type="ECO:0008006" key="5">
    <source>
        <dbReference type="Google" id="ProtNLM"/>
    </source>
</evidence>
<proteinExistence type="predicted"/>
<dbReference type="EMBL" id="AYRZ02000006">
    <property type="protein sequence ID" value="PHT78714.1"/>
    <property type="molecule type" value="Genomic_DNA"/>
</dbReference>
<dbReference type="Pfam" id="PF01535">
    <property type="entry name" value="PPR"/>
    <property type="match status" value="5"/>
</dbReference>
<evidence type="ECO:0000313" key="3">
    <source>
        <dbReference type="EMBL" id="PHT78714.1"/>
    </source>
</evidence>
<dbReference type="Proteomes" id="UP000222542">
    <property type="component" value="Unassembled WGS sequence"/>
</dbReference>
<dbReference type="GO" id="GO:0009451">
    <property type="term" value="P:RNA modification"/>
    <property type="evidence" value="ECO:0007669"/>
    <property type="project" value="InterPro"/>
</dbReference>
<keyword evidence="1" id="KW-0677">Repeat</keyword>
<evidence type="ECO:0000256" key="1">
    <source>
        <dbReference type="ARBA" id="ARBA00022737"/>
    </source>
</evidence>
<sequence length="281" mass="31904">MFDEITERNPFVWTSMIHGYVEILSIRKPFLSSGICVSEIIISSILKAFGRLKWSRDGEAVFGFIWKCGFGFDLIVLNSVIDCFMRCGEVDCARRLFDSMDEKNVVSWTSVICGYVRKGGMVEARNLLEAMPSKDMAAWNVMISGYTDVRTAKFLFQAMPICDTGTWNLMISGYCKVGELEKTKGYFEQMPRWNVVLWTMMMDGNVKSGKVHEARCLFNEMSEKNLITWSTVISGYAKNGKPSAALESFKNFRKQSLELDETFMLRVISACSQLAIVDLSQ</sequence>
<dbReference type="OMA" id="WNAIVIA"/>
<dbReference type="Gene3D" id="1.25.40.10">
    <property type="entry name" value="Tetratricopeptide repeat domain"/>
    <property type="match status" value="3"/>
</dbReference>
<evidence type="ECO:0000313" key="4">
    <source>
        <dbReference type="Proteomes" id="UP000222542"/>
    </source>
</evidence>
<name>A0A2G2Z9T4_CAPAN</name>
<dbReference type="PANTHER" id="PTHR47926:SF359">
    <property type="entry name" value="PENTACOTRIPEPTIDE-REPEAT REGION OF PRORP DOMAIN-CONTAINING PROTEIN"/>
    <property type="match status" value="1"/>
</dbReference>
<evidence type="ECO:0000256" key="2">
    <source>
        <dbReference type="PROSITE-ProRule" id="PRU00708"/>
    </source>
</evidence>
<feature type="repeat" description="PPR" evidence="2">
    <location>
        <begin position="163"/>
        <end position="197"/>
    </location>
</feature>
<protein>
    <recommendedName>
        <fullName evidence="5">Pentatricopeptide repeat-containing protein</fullName>
    </recommendedName>
</protein>
<dbReference type="InterPro" id="IPR002885">
    <property type="entry name" value="PPR_rpt"/>
</dbReference>
<dbReference type="InterPro" id="IPR046960">
    <property type="entry name" value="PPR_At4g14850-like_plant"/>
</dbReference>
<reference evidence="3 4" key="1">
    <citation type="journal article" date="2014" name="Nat. Genet.">
        <title>Genome sequence of the hot pepper provides insights into the evolution of pungency in Capsicum species.</title>
        <authorList>
            <person name="Kim S."/>
            <person name="Park M."/>
            <person name="Yeom S.I."/>
            <person name="Kim Y.M."/>
            <person name="Lee J.M."/>
            <person name="Lee H.A."/>
            <person name="Seo E."/>
            <person name="Choi J."/>
            <person name="Cheong K."/>
            <person name="Kim K.T."/>
            <person name="Jung K."/>
            <person name="Lee G.W."/>
            <person name="Oh S.K."/>
            <person name="Bae C."/>
            <person name="Kim S.B."/>
            <person name="Lee H.Y."/>
            <person name="Kim S.Y."/>
            <person name="Kim M.S."/>
            <person name="Kang B.C."/>
            <person name="Jo Y.D."/>
            <person name="Yang H.B."/>
            <person name="Jeong H.J."/>
            <person name="Kang W.H."/>
            <person name="Kwon J.K."/>
            <person name="Shin C."/>
            <person name="Lim J.Y."/>
            <person name="Park J.H."/>
            <person name="Huh J.H."/>
            <person name="Kim J.S."/>
            <person name="Kim B.D."/>
            <person name="Cohen O."/>
            <person name="Paran I."/>
            <person name="Suh M.C."/>
            <person name="Lee S.B."/>
            <person name="Kim Y.K."/>
            <person name="Shin Y."/>
            <person name="Noh S.J."/>
            <person name="Park J."/>
            <person name="Seo Y.S."/>
            <person name="Kwon S.Y."/>
            <person name="Kim H.A."/>
            <person name="Park J.M."/>
            <person name="Kim H.J."/>
            <person name="Choi S.B."/>
            <person name="Bosland P.W."/>
            <person name="Reeves G."/>
            <person name="Jo S.H."/>
            <person name="Lee B.W."/>
            <person name="Cho H.T."/>
            <person name="Choi H.S."/>
            <person name="Lee M.S."/>
            <person name="Yu Y."/>
            <person name="Do Choi Y."/>
            <person name="Park B.S."/>
            <person name="van Deynze A."/>
            <person name="Ashrafi H."/>
            <person name="Hill T."/>
            <person name="Kim W.T."/>
            <person name="Pai H.S."/>
            <person name="Ahn H.K."/>
            <person name="Yeam I."/>
            <person name="Giovannoni J.J."/>
            <person name="Rose J.K."/>
            <person name="Sorensen I."/>
            <person name="Lee S.J."/>
            <person name="Kim R.W."/>
            <person name="Choi I.Y."/>
            <person name="Choi B.S."/>
            <person name="Lim J.S."/>
            <person name="Lee Y.H."/>
            <person name="Choi D."/>
        </authorList>
    </citation>
    <scope>NUCLEOTIDE SEQUENCE [LARGE SCALE GENOMIC DNA]</scope>
    <source>
        <strain evidence="4">cv. CM334</strain>
    </source>
</reference>
<dbReference type="AlphaFoldDB" id="A0A2G2Z9T4"/>
<feature type="repeat" description="PPR" evidence="2">
    <location>
        <begin position="225"/>
        <end position="259"/>
    </location>
</feature>